<evidence type="ECO:0000313" key="1">
    <source>
        <dbReference type="EMBL" id="AAF95847.1"/>
    </source>
</evidence>
<accession>Q9KNM5</accession>
<dbReference type="Proteomes" id="UP000000584">
    <property type="component" value="Chromosome I"/>
</dbReference>
<dbReference type="HOGENOM" id="CLU_3259499_0_0_6"/>
<dbReference type="AlphaFoldDB" id="Q9KNM5"/>
<dbReference type="EnsemblBacteria" id="AAF95847">
    <property type="protein sequence ID" value="AAF95847"/>
    <property type="gene ID" value="VC_2707"/>
</dbReference>
<reference evidence="1 2" key="1">
    <citation type="journal article" date="2000" name="Nature">
        <title>DNA sequence of both chromosomes of the cholera pathogen Vibrio cholerae.</title>
        <authorList>
            <person name="Heidelberg J.F."/>
            <person name="Eisen J.A."/>
            <person name="Nelson W.C."/>
            <person name="Clayton R.A."/>
            <person name="Gwinn M.L."/>
            <person name="Dodson R.J."/>
            <person name="Haft D.H."/>
            <person name="Hickey E.K."/>
            <person name="Peterson J.D."/>
            <person name="Umayam L.A."/>
            <person name="Gill S.R."/>
            <person name="Nelson K.E."/>
            <person name="Read T.D."/>
            <person name="Tettelin H."/>
            <person name="Richardson D."/>
            <person name="Ermolaeva M.D."/>
            <person name="Vamathevan J."/>
            <person name="Bass S."/>
            <person name="Qin H."/>
            <person name="Dragoi I."/>
            <person name="Sellers P."/>
            <person name="McDonald L."/>
            <person name="Utterback T."/>
            <person name="Fleishmann R.D."/>
            <person name="Nierman W.C."/>
            <person name="White O."/>
            <person name="Salzberg S.L."/>
            <person name="Smith H.O."/>
            <person name="Colwell R.R."/>
            <person name="Mekalanos J.J."/>
            <person name="Venter J.C."/>
            <person name="Fraser C.M."/>
        </authorList>
    </citation>
    <scope>NUCLEOTIDE SEQUENCE [LARGE SCALE GENOMIC DNA]</scope>
    <source>
        <strain evidence="2">ATCC 39315 / El Tor Inaba N16961</strain>
    </source>
</reference>
<sequence>MRGEFNRQAIATLEKILQIVLLFASIFLAEKSFHSGSSQCYL</sequence>
<dbReference type="EMBL" id="AE003852">
    <property type="protein sequence ID" value="AAF95847.1"/>
    <property type="molecule type" value="Genomic_DNA"/>
</dbReference>
<dbReference type="STRING" id="243277.VC_2707"/>
<keyword evidence="2" id="KW-1185">Reference proteome</keyword>
<gene>
    <name evidence="1" type="ordered locus">VC_2707</name>
</gene>
<name>Q9KNM5_VIBCH</name>
<proteinExistence type="predicted"/>
<protein>
    <submittedName>
        <fullName evidence="1">Uncharacterized protein</fullName>
    </submittedName>
</protein>
<dbReference type="KEGG" id="vch:VC_2707"/>
<organism evidence="1 2">
    <name type="scientific">Vibrio cholerae serotype O1 (strain ATCC 39315 / El Tor Inaba N16961)</name>
    <dbReference type="NCBI Taxonomy" id="243277"/>
    <lineage>
        <taxon>Bacteria</taxon>
        <taxon>Pseudomonadati</taxon>
        <taxon>Pseudomonadota</taxon>
        <taxon>Gammaproteobacteria</taxon>
        <taxon>Vibrionales</taxon>
        <taxon>Vibrionaceae</taxon>
        <taxon>Vibrio</taxon>
    </lineage>
</organism>
<evidence type="ECO:0000313" key="2">
    <source>
        <dbReference type="Proteomes" id="UP000000584"/>
    </source>
</evidence>
<dbReference type="PIR" id="G82043">
    <property type="entry name" value="G82043"/>
</dbReference>